<dbReference type="RefSeq" id="WP_179585184.1">
    <property type="nucleotide sequence ID" value="NZ_JACBYR010000001.1"/>
</dbReference>
<dbReference type="FunFam" id="1.10.12.10:FF:000001">
    <property type="entry name" value="Probable enoyl-CoA hydratase, mitochondrial"/>
    <property type="match status" value="1"/>
</dbReference>
<dbReference type="Gene3D" id="1.10.12.10">
    <property type="entry name" value="Lyase 2-enoyl-coa Hydratase, Chain A, domain 2"/>
    <property type="match status" value="1"/>
</dbReference>
<dbReference type="CDD" id="cd06558">
    <property type="entry name" value="crotonase-like"/>
    <property type="match status" value="1"/>
</dbReference>
<dbReference type="Gene3D" id="3.90.226.10">
    <property type="entry name" value="2-enoyl-CoA Hydratase, Chain A, domain 1"/>
    <property type="match status" value="1"/>
</dbReference>
<evidence type="ECO:0000313" key="5">
    <source>
        <dbReference type="Proteomes" id="UP000542125"/>
    </source>
</evidence>
<evidence type="ECO:0000256" key="1">
    <source>
        <dbReference type="ARBA" id="ARBA00005254"/>
    </source>
</evidence>
<keyword evidence="5" id="KW-1185">Reference proteome</keyword>
<evidence type="ECO:0000256" key="2">
    <source>
        <dbReference type="ARBA" id="ARBA00023239"/>
    </source>
</evidence>
<sequence length="258" mass="27832">MSIDLHKRDDGVALITINRPETLNAFDAEHYAHLAAAWAETRDDASVRAIVITGAGNKSFSTGADLKTFIGNPPALSEFWQTQKGMLLNRGLEMWKPVVAAVNGYCLGGGMTLLLATDIRIAAPHATFGLSEVKRGVIAANGGTQRIMEQLPRAIAMEVLLTGDRFDAETAARWGLVNRVVPADDLVATACEYAERIARNAPLAVQAAKELALRSRDMSLAEGLRMEQLVNRMLAATGDAKEGRAAFKEKRDPVFTAS</sequence>
<protein>
    <submittedName>
        <fullName evidence="4">E-phenylitaconyl-CoA hydratase</fullName>
        <ecNumber evidence="4">4.2.1.-</ecNumber>
    </submittedName>
</protein>
<accession>A0A7Y9ISQ4</accession>
<dbReference type="Pfam" id="PF00378">
    <property type="entry name" value="ECH_1"/>
    <property type="match status" value="1"/>
</dbReference>
<keyword evidence="2 4" id="KW-0456">Lyase</keyword>
<name>A0A7Y9ISQ4_9BURK</name>
<dbReference type="InterPro" id="IPR018376">
    <property type="entry name" value="Enoyl-CoA_hyd/isom_CS"/>
</dbReference>
<reference evidence="4 5" key="1">
    <citation type="submission" date="2020-07" db="EMBL/GenBank/DDBJ databases">
        <title>Genomic Encyclopedia of Type Strains, Phase IV (KMG-V): Genome sequencing to study the core and pangenomes of soil and plant-associated prokaryotes.</title>
        <authorList>
            <person name="Whitman W."/>
        </authorList>
    </citation>
    <scope>NUCLEOTIDE SEQUENCE [LARGE SCALE GENOMIC DNA]</scope>
    <source>
        <strain evidence="4 5">SAS40</strain>
    </source>
</reference>
<dbReference type="InterPro" id="IPR001753">
    <property type="entry name" value="Enoyl-CoA_hydra/iso"/>
</dbReference>
<evidence type="ECO:0000313" key="4">
    <source>
        <dbReference type="EMBL" id="NYE82361.1"/>
    </source>
</evidence>
<dbReference type="PANTHER" id="PTHR11941:SF54">
    <property type="entry name" value="ENOYL-COA HYDRATASE, MITOCHONDRIAL"/>
    <property type="match status" value="1"/>
</dbReference>
<dbReference type="Proteomes" id="UP000542125">
    <property type="component" value="Unassembled WGS sequence"/>
</dbReference>
<dbReference type="PANTHER" id="PTHR11941">
    <property type="entry name" value="ENOYL-COA HYDRATASE-RELATED"/>
    <property type="match status" value="1"/>
</dbReference>
<evidence type="ECO:0000256" key="3">
    <source>
        <dbReference type="RuleBase" id="RU003707"/>
    </source>
</evidence>
<dbReference type="EC" id="4.2.1.-" evidence="4"/>
<comment type="caution">
    <text evidence="4">The sequence shown here is derived from an EMBL/GenBank/DDBJ whole genome shotgun (WGS) entry which is preliminary data.</text>
</comment>
<dbReference type="PROSITE" id="PS00166">
    <property type="entry name" value="ENOYL_COA_HYDRATASE"/>
    <property type="match status" value="1"/>
</dbReference>
<dbReference type="AlphaFoldDB" id="A0A7Y9ISQ4"/>
<dbReference type="EMBL" id="JACBYR010000001">
    <property type="protein sequence ID" value="NYE82361.1"/>
    <property type="molecule type" value="Genomic_DNA"/>
</dbReference>
<dbReference type="GO" id="GO:0006635">
    <property type="term" value="P:fatty acid beta-oxidation"/>
    <property type="evidence" value="ECO:0007669"/>
    <property type="project" value="TreeGrafter"/>
</dbReference>
<gene>
    <name evidence="4" type="ORF">FHW18_001632</name>
</gene>
<dbReference type="InterPro" id="IPR014748">
    <property type="entry name" value="Enoyl-CoA_hydra_C"/>
</dbReference>
<proteinExistence type="inferred from homology"/>
<comment type="similarity">
    <text evidence="1 3">Belongs to the enoyl-CoA hydratase/isomerase family.</text>
</comment>
<organism evidence="4 5">
    <name type="scientific">Pigmentiphaga litoralis</name>
    <dbReference type="NCBI Taxonomy" id="516702"/>
    <lineage>
        <taxon>Bacteria</taxon>
        <taxon>Pseudomonadati</taxon>
        <taxon>Pseudomonadota</taxon>
        <taxon>Betaproteobacteria</taxon>
        <taxon>Burkholderiales</taxon>
        <taxon>Alcaligenaceae</taxon>
        <taxon>Pigmentiphaga</taxon>
    </lineage>
</organism>
<dbReference type="SUPFAM" id="SSF52096">
    <property type="entry name" value="ClpP/crotonase"/>
    <property type="match status" value="1"/>
</dbReference>
<dbReference type="GO" id="GO:0016836">
    <property type="term" value="F:hydro-lyase activity"/>
    <property type="evidence" value="ECO:0007669"/>
    <property type="project" value="UniProtKB-ARBA"/>
</dbReference>
<dbReference type="InterPro" id="IPR029045">
    <property type="entry name" value="ClpP/crotonase-like_dom_sf"/>
</dbReference>